<dbReference type="AlphaFoldDB" id="A0A5C1QJC8"/>
<evidence type="ECO:0000256" key="4">
    <source>
        <dbReference type="RuleBase" id="RU003744"/>
    </source>
</evidence>
<dbReference type="GO" id="GO:0030313">
    <property type="term" value="C:cell envelope"/>
    <property type="evidence" value="ECO:0007669"/>
    <property type="project" value="UniProtKB-SubCell"/>
</dbReference>
<comment type="similarity">
    <text evidence="2 4">Belongs to the bacterial solute-binding protein 3 family.</text>
</comment>
<dbReference type="GO" id="GO:0016020">
    <property type="term" value="C:membrane"/>
    <property type="evidence" value="ECO:0007669"/>
    <property type="project" value="InterPro"/>
</dbReference>
<evidence type="ECO:0000313" key="8">
    <source>
        <dbReference type="Proteomes" id="UP000323824"/>
    </source>
</evidence>
<reference evidence="7 8" key="1">
    <citation type="submission" date="2019-02" db="EMBL/GenBank/DDBJ databases">
        <authorList>
            <person name="Fomenkov A."/>
            <person name="Dubinina G."/>
            <person name="Grabovich M."/>
            <person name="Vincze T."/>
            <person name="Roberts R.J."/>
        </authorList>
    </citation>
    <scope>NUCLEOTIDE SEQUENCE [LARGE SCALE GENOMIC DNA]</scope>
    <source>
        <strain evidence="7 8">P</strain>
    </source>
</reference>
<feature type="domain" description="Solute-binding protein family 3/N-terminal" evidence="5">
    <location>
        <begin position="28"/>
        <end position="248"/>
    </location>
</feature>
<dbReference type="InterPro" id="IPR001638">
    <property type="entry name" value="Solute-binding_3/MltF_N"/>
</dbReference>
<dbReference type="PANTHER" id="PTHR35936:SF17">
    <property type="entry name" value="ARGININE-BINDING EXTRACELLULAR PROTEIN ARTP"/>
    <property type="match status" value="1"/>
</dbReference>
<organism evidence="7 8">
    <name type="scientific">Thiospirochaeta perfilievii</name>
    <dbReference type="NCBI Taxonomy" id="252967"/>
    <lineage>
        <taxon>Bacteria</taxon>
        <taxon>Pseudomonadati</taxon>
        <taxon>Spirochaetota</taxon>
        <taxon>Spirochaetia</taxon>
        <taxon>Spirochaetales</taxon>
        <taxon>Spirochaetaceae</taxon>
        <taxon>Thiospirochaeta</taxon>
    </lineage>
</organism>
<keyword evidence="8" id="KW-1185">Reference proteome</keyword>
<evidence type="ECO:0000259" key="5">
    <source>
        <dbReference type="SMART" id="SM00062"/>
    </source>
</evidence>
<dbReference type="InterPro" id="IPR001320">
    <property type="entry name" value="Iontro_rcpt_C"/>
</dbReference>
<dbReference type="PROSITE" id="PS01039">
    <property type="entry name" value="SBP_BACTERIAL_3"/>
    <property type="match status" value="1"/>
</dbReference>
<accession>A0A5C1QJC8</accession>
<dbReference type="KEGG" id="sper:EW093_16780"/>
<keyword evidence="3" id="KW-0732">Signal</keyword>
<proteinExistence type="inferred from homology"/>
<evidence type="ECO:0000259" key="6">
    <source>
        <dbReference type="SMART" id="SM00079"/>
    </source>
</evidence>
<dbReference type="CDD" id="cd13624">
    <property type="entry name" value="PBP2_Arg_Lys_His"/>
    <property type="match status" value="1"/>
</dbReference>
<feature type="domain" description="Ionotropic glutamate receptor C-terminal" evidence="6">
    <location>
        <begin position="28"/>
        <end position="248"/>
    </location>
</feature>
<evidence type="ECO:0000313" key="7">
    <source>
        <dbReference type="EMBL" id="QEN06272.1"/>
    </source>
</evidence>
<evidence type="ECO:0000256" key="1">
    <source>
        <dbReference type="ARBA" id="ARBA00004196"/>
    </source>
</evidence>
<dbReference type="SUPFAM" id="SSF53850">
    <property type="entry name" value="Periplasmic binding protein-like II"/>
    <property type="match status" value="1"/>
</dbReference>
<dbReference type="RefSeq" id="WP_149569498.1">
    <property type="nucleotide sequence ID" value="NZ_CP035807.1"/>
</dbReference>
<evidence type="ECO:0000256" key="2">
    <source>
        <dbReference type="ARBA" id="ARBA00010333"/>
    </source>
</evidence>
<evidence type="ECO:0000256" key="3">
    <source>
        <dbReference type="ARBA" id="ARBA00022729"/>
    </source>
</evidence>
<reference evidence="7 8" key="2">
    <citation type="submission" date="2019-09" db="EMBL/GenBank/DDBJ databases">
        <title>Complete Genome Sequence and Methylome Analysis of free living Spirochaetas.</title>
        <authorList>
            <person name="Leshcheva N."/>
            <person name="Mikheeva N."/>
        </authorList>
    </citation>
    <scope>NUCLEOTIDE SEQUENCE [LARGE SCALE GENOMIC DNA]</scope>
    <source>
        <strain evidence="7 8">P</strain>
    </source>
</reference>
<gene>
    <name evidence="7" type="ORF">EW093_16780</name>
</gene>
<dbReference type="Gene3D" id="3.40.190.10">
    <property type="entry name" value="Periplasmic binding protein-like II"/>
    <property type="match status" value="2"/>
</dbReference>
<dbReference type="Proteomes" id="UP000323824">
    <property type="component" value="Chromosome"/>
</dbReference>
<dbReference type="OrthoDB" id="115856at2"/>
<dbReference type="PROSITE" id="PS51257">
    <property type="entry name" value="PROKAR_LIPOPROTEIN"/>
    <property type="match status" value="1"/>
</dbReference>
<dbReference type="PANTHER" id="PTHR35936">
    <property type="entry name" value="MEMBRANE-BOUND LYTIC MUREIN TRANSGLYCOSYLASE F"/>
    <property type="match status" value="1"/>
</dbReference>
<dbReference type="Pfam" id="PF00497">
    <property type="entry name" value="SBP_bac_3"/>
    <property type="match status" value="1"/>
</dbReference>
<dbReference type="SMART" id="SM00079">
    <property type="entry name" value="PBPe"/>
    <property type="match status" value="1"/>
</dbReference>
<name>A0A5C1QJC8_9SPIO</name>
<dbReference type="GO" id="GO:0015276">
    <property type="term" value="F:ligand-gated monoatomic ion channel activity"/>
    <property type="evidence" value="ECO:0007669"/>
    <property type="project" value="InterPro"/>
</dbReference>
<protein>
    <submittedName>
        <fullName evidence="7">Basic amino acid ABC transporter substrate-binding protein</fullName>
    </submittedName>
</protein>
<dbReference type="EMBL" id="CP035807">
    <property type="protein sequence ID" value="QEN06272.1"/>
    <property type="molecule type" value="Genomic_DNA"/>
</dbReference>
<comment type="subcellular location">
    <subcellularLocation>
        <location evidence="1">Cell envelope</location>
    </subcellularLocation>
</comment>
<sequence length="248" mass="27160">MKNIIKGVFLILLVSLLFVGCQKKGNDKLVFASDATWPPMEFVDEAGDIVGFDMDLIAAVAEEAGFEYEVKNTNWDGIFAGLANGAYDGIISSVTITEERQKAMNFTTPYINAGQILLLRVETTSVEKIEDMAGMKVGTQQGTTGDFVVEEISSIDRRAYDDIGLAVEDLLNGNVDGVVCDSPIAADYVMNNPAFKGKLKIVGEPFTEEFFGIAVQKNNEELLKTLNDALDKVIASGKRDELINKWLR</sequence>
<dbReference type="InterPro" id="IPR018313">
    <property type="entry name" value="SBP_3_CS"/>
</dbReference>
<dbReference type="SMART" id="SM00062">
    <property type="entry name" value="PBPb"/>
    <property type="match status" value="1"/>
</dbReference>